<protein>
    <submittedName>
        <fullName evidence="2">Uncharacterized protein</fullName>
    </submittedName>
</protein>
<organism evidence="2">
    <name type="scientific">Brassica oleracea</name>
    <name type="common">Wild cabbage</name>
    <dbReference type="NCBI Taxonomy" id="3712"/>
    <lineage>
        <taxon>Eukaryota</taxon>
        <taxon>Viridiplantae</taxon>
        <taxon>Streptophyta</taxon>
        <taxon>Embryophyta</taxon>
        <taxon>Tracheophyta</taxon>
        <taxon>Spermatophyta</taxon>
        <taxon>Magnoliopsida</taxon>
        <taxon>eudicotyledons</taxon>
        <taxon>Gunneridae</taxon>
        <taxon>Pentapetalae</taxon>
        <taxon>rosids</taxon>
        <taxon>malvids</taxon>
        <taxon>Brassicales</taxon>
        <taxon>Brassicaceae</taxon>
        <taxon>Brassiceae</taxon>
        <taxon>Brassica</taxon>
    </lineage>
</organism>
<feature type="compositionally biased region" description="Basic and acidic residues" evidence="1">
    <location>
        <begin position="15"/>
        <end position="26"/>
    </location>
</feature>
<feature type="region of interest" description="Disordered" evidence="1">
    <location>
        <begin position="1"/>
        <end position="46"/>
    </location>
</feature>
<sequence>MIKATLNRNSRFSARHKEEDKRENKKGPRKDKKEKRSCPSHLSWPP</sequence>
<feature type="compositionally biased region" description="Polar residues" evidence="1">
    <location>
        <begin position="1"/>
        <end position="12"/>
    </location>
</feature>
<proteinExistence type="predicted"/>
<dbReference type="EMBL" id="LR031873">
    <property type="protein sequence ID" value="VDD16514.1"/>
    <property type="molecule type" value="Genomic_DNA"/>
</dbReference>
<dbReference type="AlphaFoldDB" id="A0A3P6CV68"/>
<evidence type="ECO:0000313" key="2">
    <source>
        <dbReference type="EMBL" id="VDD16514.1"/>
    </source>
</evidence>
<accession>A0A3P6CV68</accession>
<reference evidence="2" key="1">
    <citation type="submission" date="2018-11" db="EMBL/GenBank/DDBJ databases">
        <authorList>
            <consortium name="Genoscope - CEA"/>
            <person name="William W."/>
        </authorList>
    </citation>
    <scope>NUCLEOTIDE SEQUENCE</scope>
</reference>
<gene>
    <name evidence="2" type="ORF">BOLC4T28731H</name>
</gene>
<evidence type="ECO:0000256" key="1">
    <source>
        <dbReference type="SAM" id="MobiDB-lite"/>
    </source>
</evidence>
<name>A0A3P6CV68_BRAOL</name>